<proteinExistence type="predicted"/>
<dbReference type="RefSeq" id="WP_152125619.1">
    <property type="nucleotide sequence ID" value="NZ_WELI01000007.1"/>
</dbReference>
<gene>
    <name evidence="2" type="ORF">F5984_18030</name>
</gene>
<feature type="signal peptide" evidence="1">
    <location>
        <begin position="1"/>
        <end position="20"/>
    </location>
</feature>
<protein>
    <recommendedName>
        <fullName evidence="4">Outer membrane beta-barrel protein</fullName>
    </recommendedName>
</protein>
<organism evidence="2 3">
    <name type="scientific">Rudanella paleaurantiibacter</name>
    <dbReference type="NCBI Taxonomy" id="2614655"/>
    <lineage>
        <taxon>Bacteria</taxon>
        <taxon>Pseudomonadati</taxon>
        <taxon>Bacteroidota</taxon>
        <taxon>Cytophagia</taxon>
        <taxon>Cytophagales</taxon>
        <taxon>Cytophagaceae</taxon>
        <taxon>Rudanella</taxon>
    </lineage>
</organism>
<evidence type="ECO:0000313" key="3">
    <source>
        <dbReference type="Proteomes" id="UP000488299"/>
    </source>
</evidence>
<dbReference type="EMBL" id="WELI01000007">
    <property type="protein sequence ID" value="KAB7728728.1"/>
    <property type="molecule type" value="Genomic_DNA"/>
</dbReference>
<keyword evidence="1" id="KW-0732">Signal</keyword>
<sequence>MRHSVLTFLFICFITSTGYAQTITDPTTTDVLLLRNGWVLRGQILSALSDSSVTLETRDGNRFVFPQTNVLSIRHEKAPAARSRGYGLFVELGPLAARNTTAQAVTTAAITFHVINGFRFSRWLYAGLGTGVDLYATQTFVPFFASVRGDLSGPSQRQGPIPFYFVDGGYGFNATVNDTPGLNYIGGAYTSAGLGLRFPFVRNTSFLLSGGYYLQRSIIEQPGRSSRQSSDFNRVAIRAGFTF</sequence>
<feature type="chain" id="PRO_5029768930" description="Outer membrane beta-barrel protein" evidence="1">
    <location>
        <begin position="21"/>
        <end position="243"/>
    </location>
</feature>
<comment type="caution">
    <text evidence="2">The sequence shown here is derived from an EMBL/GenBank/DDBJ whole genome shotgun (WGS) entry which is preliminary data.</text>
</comment>
<accession>A0A7J5TYC8</accession>
<reference evidence="2 3" key="1">
    <citation type="submission" date="2019-10" db="EMBL/GenBank/DDBJ databases">
        <title>Rudanella paleaurantiibacter sp. nov., isolated from sludge.</title>
        <authorList>
            <person name="Xu S.Q."/>
        </authorList>
    </citation>
    <scope>NUCLEOTIDE SEQUENCE [LARGE SCALE GENOMIC DNA]</scope>
    <source>
        <strain evidence="2 3">HX-22-17</strain>
    </source>
</reference>
<keyword evidence="3" id="KW-1185">Reference proteome</keyword>
<evidence type="ECO:0000313" key="2">
    <source>
        <dbReference type="EMBL" id="KAB7728728.1"/>
    </source>
</evidence>
<dbReference type="Proteomes" id="UP000488299">
    <property type="component" value="Unassembled WGS sequence"/>
</dbReference>
<evidence type="ECO:0000256" key="1">
    <source>
        <dbReference type="SAM" id="SignalP"/>
    </source>
</evidence>
<dbReference type="AlphaFoldDB" id="A0A7J5TYC8"/>
<evidence type="ECO:0008006" key="4">
    <source>
        <dbReference type="Google" id="ProtNLM"/>
    </source>
</evidence>
<name>A0A7J5TYC8_9BACT</name>